<evidence type="ECO:0000256" key="1">
    <source>
        <dbReference type="SAM" id="MobiDB-lite"/>
    </source>
</evidence>
<dbReference type="EMBL" id="FQZI01000005">
    <property type="protein sequence ID" value="SHJ09183.1"/>
    <property type="molecule type" value="Genomic_DNA"/>
</dbReference>
<dbReference type="AlphaFoldDB" id="A0A1M6GH17"/>
<dbReference type="Pfam" id="PF12559">
    <property type="entry name" value="Inhibitor_I10"/>
    <property type="match status" value="1"/>
</dbReference>
<dbReference type="InterPro" id="IPR022217">
    <property type="entry name" value="Prot_inh_I10_marinostatin"/>
</dbReference>
<dbReference type="Proteomes" id="UP000184488">
    <property type="component" value="Unassembled WGS sequence"/>
</dbReference>
<accession>A0A1M6GH17</accession>
<name>A0A1M6GH17_9FLAO</name>
<proteinExistence type="predicted"/>
<dbReference type="STRING" id="415425.SAMN05444363_2610"/>
<reference evidence="3" key="1">
    <citation type="submission" date="2016-11" db="EMBL/GenBank/DDBJ databases">
        <authorList>
            <person name="Varghese N."/>
            <person name="Submissions S."/>
        </authorList>
    </citation>
    <scope>NUCLEOTIDE SEQUENCE [LARGE SCALE GENOMIC DNA]</scope>
    <source>
        <strain evidence="3">DSM 18829</strain>
    </source>
</reference>
<dbReference type="OrthoDB" id="678197at2"/>
<organism evidence="2 3">
    <name type="scientific">Flavobacterium terrae</name>
    <dbReference type="NCBI Taxonomy" id="415425"/>
    <lineage>
        <taxon>Bacteria</taxon>
        <taxon>Pseudomonadati</taxon>
        <taxon>Bacteroidota</taxon>
        <taxon>Flavobacteriia</taxon>
        <taxon>Flavobacteriales</taxon>
        <taxon>Flavobacteriaceae</taxon>
        <taxon>Flavobacterium</taxon>
    </lineage>
</organism>
<gene>
    <name evidence="2" type="ORF">SAMN05444363_2610</name>
</gene>
<evidence type="ECO:0000313" key="3">
    <source>
        <dbReference type="Proteomes" id="UP000184488"/>
    </source>
</evidence>
<feature type="region of interest" description="Disordered" evidence="1">
    <location>
        <begin position="46"/>
        <end position="83"/>
    </location>
</feature>
<sequence>MRIMKKNENSKKPFFANFLENQISKDEQNAVQGGATSVLTDNVQTMKYPSDSEDGPGNPTKPIYDTAQTMKYPSDSDEDYSEI</sequence>
<keyword evidence="3" id="KW-1185">Reference proteome</keyword>
<dbReference type="NCBIfam" id="NF033738">
    <property type="entry name" value="microvirid_RiPP"/>
    <property type="match status" value="1"/>
</dbReference>
<evidence type="ECO:0000313" key="2">
    <source>
        <dbReference type="EMBL" id="SHJ09183.1"/>
    </source>
</evidence>
<protein>
    <submittedName>
        <fullName evidence="2">Serine endopeptidase inhibitors</fullName>
    </submittedName>
</protein>